<name>A0A0S4L8Q2_9BACT</name>
<feature type="chain" id="PRO_5006623789" description="Lipoprotein" evidence="1">
    <location>
        <begin position="28"/>
        <end position="266"/>
    </location>
</feature>
<evidence type="ECO:0000313" key="3">
    <source>
        <dbReference type="Proteomes" id="UP000198736"/>
    </source>
</evidence>
<sequence>MRSRSRGKMRISMVLCALFTLTLGACAHLDPPRQATSEQAAEREKESATPNIIQARTGSSPEQCTVTFDDPSALAQIRLFARDSFAWTTGRSSSGELEFCDPSRHSDCWTYRQRCTTHDVNVDPVIWGHFHLSFETGGICIIFDPGDALGPAFGRRIDGRCTSIPWVFEQRVLHSHLSDHWIKIWVGNAASHTPRYFDMESVWVLPDRSIQLWFRKRDGTWWFWPELGAGTIWNTRDWIRDVSEVRISGARSGAAPYGIGAFGIRD</sequence>
<accession>A0A0S4L8Q2</accession>
<dbReference type="Proteomes" id="UP000198736">
    <property type="component" value="Unassembled WGS sequence"/>
</dbReference>
<dbReference type="STRING" id="1742973.COMA2_120015"/>
<evidence type="ECO:0000313" key="2">
    <source>
        <dbReference type="EMBL" id="CUS33000.1"/>
    </source>
</evidence>
<protein>
    <recommendedName>
        <fullName evidence="4">Lipoprotein</fullName>
    </recommendedName>
</protein>
<keyword evidence="1" id="KW-0732">Signal</keyword>
<keyword evidence="3" id="KW-1185">Reference proteome</keyword>
<dbReference type="EMBL" id="CZPZ01000004">
    <property type="protein sequence ID" value="CUS33000.1"/>
    <property type="molecule type" value="Genomic_DNA"/>
</dbReference>
<evidence type="ECO:0008006" key="4">
    <source>
        <dbReference type="Google" id="ProtNLM"/>
    </source>
</evidence>
<dbReference type="OrthoDB" id="9789880at2"/>
<gene>
    <name evidence="2" type="ORF">COMA2_120015</name>
</gene>
<organism evidence="2 3">
    <name type="scientific">Candidatus Nitrospira nitrificans</name>
    <dbReference type="NCBI Taxonomy" id="1742973"/>
    <lineage>
        <taxon>Bacteria</taxon>
        <taxon>Pseudomonadati</taxon>
        <taxon>Nitrospirota</taxon>
        <taxon>Nitrospiria</taxon>
        <taxon>Nitrospirales</taxon>
        <taxon>Nitrospiraceae</taxon>
        <taxon>Nitrospira</taxon>
    </lineage>
</organism>
<dbReference type="RefSeq" id="WP_090894792.1">
    <property type="nucleotide sequence ID" value="NZ_CZPZ01000004.1"/>
</dbReference>
<proteinExistence type="predicted"/>
<dbReference type="PROSITE" id="PS51257">
    <property type="entry name" value="PROKAR_LIPOPROTEIN"/>
    <property type="match status" value="1"/>
</dbReference>
<feature type="signal peptide" evidence="1">
    <location>
        <begin position="1"/>
        <end position="27"/>
    </location>
</feature>
<evidence type="ECO:0000256" key="1">
    <source>
        <dbReference type="SAM" id="SignalP"/>
    </source>
</evidence>
<reference evidence="3" key="1">
    <citation type="submission" date="2015-10" db="EMBL/GenBank/DDBJ databases">
        <authorList>
            <person name="Luecker S."/>
            <person name="Luecker S."/>
        </authorList>
    </citation>
    <scope>NUCLEOTIDE SEQUENCE [LARGE SCALE GENOMIC DNA]</scope>
</reference>
<dbReference type="AlphaFoldDB" id="A0A0S4L8Q2"/>